<evidence type="ECO:0000259" key="1">
    <source>
        <dbReference type="PROSITE" id="PS50851"/>
    </source>
</evidence>
<dbReference type="Proteomes" id="UP000789845">
    <property type="component" value="Unassembled WGS sequence"/>
</dbReference>
<dbReference type="AlphaFoldDB" id="A0A9C7GCK8"/>
<dbReference type="Gene3D" id="2.40.50.180">
    <property type="entry name" value="CheA-289, Domain 4"/>
    <property type="match status" value="1"/>
</dbReference>
<dbReference type="SUPFAM" id="SSF50341">
    <property type="entry name" value="CheW-like"/>
    <property type="match status" value="1"/>
</dbReference>
<dbReference type="InterPro" id="IPR039315">
    <property type="entry name" value="CheW"/>
</dbReference>
<evidence type="ECO:0000313" key="2">
    <source>
        <dbReference type="EMBL" id="CAG9609743.1"/>
    </source>
</evidence>
<sequence>MENLLQKMIICRVGNDEFGISINQVVSIERLQTITPFPNRSPYVLGVTTVRNIVTPIVDMCSALKGEPMKSTDDTRVIIVQAFDSFFGLVVDAATDILDIPAESIQRPNLLETRNVSYLKGISETNERLLVLLDIEKLLEDTTNLDELREIIQSL</sequence>
<dbReference type="PANTHER" id="PTHR22617">
    <property type="entry name" value="CHEMOTAXIS SENSOR HISTIDINE KINASE-RELATED"/>
    <property type="match status" value="1"/>
</dbReference>
<protein>
    <submittedName>
        <fullName evidence="2">Chemotaxis protein CheW</fullName>
    </submittedName>
</protein>
<proteinExistence type="predicted"/>
<accession>A0A9C7GCK8</accession>
<dbReference type="GO" id="GO:0007165">
    <property type="term" value="P:signal transduction"/>
    <property type="evidence" value="ECO:0007669"/>
    <property type="project" value="InterPro"/>
</dbReference>
<organism evidence="2 3">
    <name type="scientific">Pseudoneobacillus rhizosphaerae</name>
    <dbReference type="NCBI Taxonomy" id="2880968"/>
    <lineage>
        <taxon>Bacteria</taxon>
        <taxon>Bacillati</taxon>
        <taxon>Bacillota</taxon>
        <taxon>Bacilli</taxon>
        <taxon>Bacillales</taxon>
        <taxon>Bacillaceae</taxon>
        <taxon>Pseudoneobacillus</taxon>
    </lineage>
</organism>
<dbReference type="SMART" id="SM00260">
    <property type="entry name" value="CheW"/>
    <property type="match status" value="1"/>
</dbReference>
<feature type="domain" description="CheW-like" evidence="1">
    <location>
        <begin position="5"/>
        <end position="144"/>
    </location>
</feature>
<dbReference type="Gene3D" id="2.30.30.40">
    <property type="entry name" value="SH3 Domains"/>
    <property type="match status" value="1"/>
</dbReference>
<dbReference type="PROSITE" id="PS50851">
    <property type="entry name" value="CHEW"/>
    <property type="match status" value="1"/>
</dbReference>
<dbReference type="InterPro" id="IPR002545">
    <property type="entry name" value="CheW-lke_dom"/>
</dbReference>
<dbReference type="Pfam" id="PF01584">
    <property type="entry name" value="CheW"/>
    <property type="match status" value="1"/>
</dbReference>
<dbReference type="GO" id="GO:0006935">
    <property type="term" value="P:chemotaxis"/>
    <property type="evidence" value="ECO:0007669"/>
    <property type="project" value="InterPro"/>
</dbReference>
<name>A0A9C7GCK8_9BACI</name>
<dbReference type="RefSeq" id="WP_230497980.1">
    <property type="nucleotide sequence ID" value="NZ_CAKJTG010000023.1"/>
</dbReference>
<dbReference type="GO" id="GO:0005829">
    <property type="term" value="C:cytosol"/>
    <property type="evidence" value="ECO:0007669"/>
    <property type="project" value="TreeGrafter"/>
</dbReference>
<comment type="caution">
    <text evidence="2">The sequence shown here is derived from an EMBL/GenBank/DDBJ whole genome shotgun (WGS) entry which is preliminary data.</text>
</comment>
<gene>
    <name evidence="2" type="primary">cheW_1</name>
    <name evidence="2" type="ORF">NEOCIP111885_03486</name>
</gene>
<dbReference type="PANTHER" id="PTHR22617:SF43">
    <property type="entry name" value="PROTEIN PILI"/>
    <property type="match status" value="1"/>
</dbReference>
<evidence type="ECO:0000313" key="3">
    <source>
        <dbReference type="Proteomes" id="UP000789845"/>
    </source>
</evidence>
<dbReference type="EMBL" id="CAKJTG010000023">
    <property type="protein sequence ID" value="CAG9609743.1"/>
    <property type="molecule type" value="Genomic_DNA"/>
</dbReference>
<reference evidence="2" key="1">
    <citation type="submission" date="2021-10" db="EMBL/GenBank/DDBJ databases">
        <authorList>
            <person name="Criscuolo A."/>
        </authorList>
    </citation>
    <scope>NUCLEOTIDE SEQUENCE</scope>
    <source>
        <strain evidence="2">CIP111885</strain>
    </source>
</reference>
<keyword evidence="3" id="KW-1185">Reference proteome</keyword>
<dbReference type="InterPro" id="IPR036061">
    <property type="entry name" value="CheW-like_dom_sf"/>
</dbReference>